<feature type="compositionally biased region" description="Polar residues" evidence="1">
    <location>
        <begin position="72"/>
        <end position="93"/>
    </location>
</feature>
<reference evidence="3" key="2">
    <citation type="submission" date="2023-05" db="EMBL/GenBank/DDBJ databases">
        <authorList>
            <consortium name="Lawrence Berkeley National Laboratory"/>
            <person name="Steindorff A."/>
            <person name="Hensen N."/>
            <person name="Bonometti L."/>
            <person name="Westerberg I."/>
            <person name="Brannstrom I.O."/>
            <person name="Guillou S."/>
            <person name="Cros-Aarteil S."/>
            <person name="Calhoun S."/>
            <person name="Haridas S."/>
            <person name="Kuo A."/>
            <person name="Mondo S."/>
            <person name="Pangilinan J."/>
            <person name="Riley R."/>
            <person name="Labutti K."/>
            <person name="Andreopoulos B."/>
            <person name="Lipzen A."/>
            <person name="Chen C."/>
            <person name="Yanf M."/>
            <person name="Daum C."/>
            <person name="Ng V."/>
            <person name="Clum A."/>
            <person name="Ohm R."/>
            <person name="Martin F."/>
            <person name="Silar P."/>
            <person name="Natvig D."/>
            <person name="Lalanne C."/>
            <person name="Gautier V."/>
            <person name="Ament-Velasquez S.L."/>
            <person name="Kruys A."/>
            <person name="Hutchinson M.I."/>
            <person name="Powell A.J."/>
            <person name="Barry K."/>
            <person name="Miller A.N."/>
            <person name="Grigoriev I.V."/>
            <person name="Debuchy R."/>
            <person name="Gladieux P."/>
            <person name="Thoren M.H."/>
            <person name="Johannesson H."/>
        </authorList>
    </citation>
    <scope>NUCLEOTIDE SEQUENCE</scope>
    <source>
        <strain evidence="3">CBS 532.94</strain>
    </source>
</reference>
<feature type="region of interest" description="Disordered" evidence="1">
    <location>
        <begin position="671"/>
        <end position="721"/>
    </location>
</feature>
<feature type="transmembrane region" description="Helical" evidence="2">
    <location>
        <begin position="998"/>
        <end position="1021"/>
    </location>
</feature>
<feature type="compositionally biased region" description="Polar residues" evidence="1">
    <location>
        <begin position="787"/>
        <end position="814"/>
    </location>
</feature>
<comment type="caution">
    <text evidence="3">The sequence shown here is derived from an EMBL/GenBank/DDBJ whole genome shotgun (WGS) entry which is preliminary data.</text>
</comment>
<evidence type="ECO:0000256" key="2">
    <source>
        <dbReference type="SAM" id="Phobius"/>
    </source>
</evidence>
<evidence type="ECO:0000313" key="3">
    <source>
        <dbReference type="EMBL" id="KAK4238108.1"/>
    </source>
</evidence>
<feature type="compositionally biased region" description="Basic and acidic residues" evidence="1">
    <location>
        <begin position="777"/>
        <end position="786"/>
    </location>
</feature>
<feature type="compositionally biased region" description="Polar residues" evidence="1">
    <location>
        <begin position="854"/>
        <end position="871"/>
    </location>
</feature>
<gene>
    <name evidence="3" type="ORF">C8A03DRAFT_15397</name>
</gene>
<evidence type="ECO:0000313" key="4">
    <source>
        <dbReference type="Proteomes" id="UP001303760"/>
    </source>
</evidence>
<name>A0AAN7C9Y7_9PEZI</name>
<keyword evidence="4" id="KW-1185">Reference proteome</keyword>
<evidence type="ECO:0000256" key="1">
    <source>
        <dbReference type="SAM" id="MobiDB-lite"/>
    </source>
</evidence>
<feature type="transmembrane region" description="Helical" evidence="2">
    <location>
        <begin position="952"/>
        <end position="971"/>
    </location>
</feature>
<keyword evidence="2" id="KW-1133">Transmembrane helix</keyword>
<proteinExistence type="predicted"/>
<feature type="compositionally biased region" description="Polar residues" evidence="1">
    <location>
        <begin position="187"/>
        <end position="207"/>
    </location>
</feature>
<dbReference type="AlphaFoldDB" id="A0AAN7C9Y7"/>
<feature type="region of interest" description="Disordered" evidence="1">
    <location>
        <begin position="348"/>
        <end position="382"/>
    </location>
</feature>
<feature type="compositionally biased region" description="Basic and acidic residues" evidence="1">
    <location>
        <begin position="1"/>
        <end position="15"/>
    </location>
</feature>
<feature type="region of interest" description="Disordered" evidence="1">
    <location>
        <begin position="777"/>
        <end position="871"/>
    </location>
</feature>
<feature type="region of interest" description="Disordered" evidence="1">
    <location>
        <begin position="143"/>
        <end position="170"/>
    </location>
</feature>
<reference evidence="3" key="1">
    <citation type="journal article" date="2023" name="Mol. Phylogenet. Evol.">
        <title>Genome-scale phylogeny and comparative genomics of the fungal order Sordariales.</title>
        <authorList>
            <person name="Hensen N."/>
            <person name="Bonometti L."/>
            <person name="Westerberg I."/>
            <person name="Brannstrom I.O."/>
            <person name="Guillou S."/>
            <person name="Cros-Aarteil S."/>
            <person name="Calhoun S."/>
            <person name="Haridas S."/>
            <person name="Kuo A."/>
            <person name="Mondo S."/>
            <person name="Pangilinan J."/>
            <person name="Riley R."/>
            <person name="LaButti K."/>
            <person name="Andreopoulos B."/>
            <person name="Lipzen A."/>
            <person name="Chen C."/>
            <person name="Yan M."/>
            <person name="Daum C."/>
            <person name="Ng V."/>
            <person name="Clum A."/>
            <person name="Steindorff A."/>
            <person name="Ohm R.A."/>
            <person name="Martin F."/>
            <person name="Silar P."/>
            <person name="Natvig D.O."/>
            <person name="Lalanne C."/>
            <person name="Gautier V."/>
            <person name="Ament-Velasquez S.L."/>
            <person name="Kruys A."/>
            <person name="Hutchinson M.I."/>
            <person name="Powell A.J."/>
            <person name="Barry K."/>
            <person name="Miller A.N."/>
            <person name="Grigoriev I.V."/>
            <person name="Debuchy R."/>
            <person name="Gladieux P."/>
            <person name="Hiltunen Thoren M."/>
            <person name="Johannesson H."/>
        </authorList>
    </citation>
    <scope>NUCLEOTIDE SEQUENCE</scope>
    <source>
        <strain evidence="3">CBS 532.94</strain>
    </source>
</reference>
<feature type="region of interest" description="Disordered" evidence="1">
    <location>
        <begin position="187"/>
        <end position="271"/>
    </location>
</feature>
<dbReference type="Proteomes" id="UP001303760">
    <property type="component" value="Unassembled WGS sequence"/>
</dbReference>
<keyword evidence="2" id="KW-0472">Membrane</keyword>
<protein>
    <submittedName>
        <fullName evidence="3">Uncharacterized protein</fullName>
    </submittedName>
</protein>
<sequence length="1031" mass="112679">MSREGEQEAEVHPEDWAETPGLTRAVVSRSTTPKPIMPKGPLFTNLGEAHQAISSRSASRSAGNRVKDASKHPSSPSSLDISGQTSSVESPTGSYHTEFASSYLPVHSRCLTPFARPELTGAEGENTCSDRSPAISTLVSSTIGSNIDGGRRDNAARDVSGSSGTFDTKGTMENIYNHYIPSPIVKSASSPEALQSTTASNGSSTDNPLHRSRTSLQAVNFRTSSVRRAGGAISPSKSRWQMLKSAGEPPLAPFPELPRMREDTGPSSVSYSDEQINLSTVAQPADSSSNCQELSDMSINGVHGSEPGATFMDSAASSPPHPVQPTTSHIEQSLDGYDTVLLQPTTYRSPQVQANEEGDNSRRGASNSEFSTACTTDSDDDPFEYDRGSFTVYLQPSREREVSAALHCVSEDSTASAIGCLVQSPRASASPRRFSSKNPFLNRLQSYQTPTVEYDWDNEDGPREVKISIRPPPAAANAPAQPAVGLSGISEKPGIERRRQDIQTFMSDGADWETVVTSDQLDSNRALASSTGLRGGHPVKITGSSIADYSDTRSFYASSFNEFSPTERILQPPDEAYTPNARYRQTLNHGRRPGFLPKPRIHRVNGYLQDSRRIFTDQTASSSGNSARSALVEKLSTSIRSRSTSRRIRRQSQYLNTEGWPNCNFESLDSLSSTNTVRPGPRYGTQRIDRAHENETRDTLRNNKQSEMAAKGSSEQQLHEAVSSLMPNEHPVGAYWNCHGPTKSQQSHQSVGSFGPDSPTLFSFPLISLQEAARREALKTEAENRDSLTATSGARTRKNSSIDASKTTQRTTPLTPYITKPLPAHSRSPSALRYVHTAAPSQERVAMGHGRGVSNVTYRSGTPQVTPRSALSRSFRVPLEPGERSSHAFPRPPSAFNSPRLVARDQRHLTRGTSVAVAADLRQIVSFETGHPFGVTSEDAYLSWEARRRRQAYYYFMCMLCIFPFIAPLVYRGTFDSGLSWYTRGETGQLSQRQRRNVLIVGCFFSAVWVCVLAVFVTVVVNNSKQQHHST</sequence>
<feature type="compositionally biased region" description="Polar residues" evidence="1">
    <location>
        <begin position="363"/>
        <end position="376"/>
    </location>
</feature>
<keyword evidence="2" id="KW-0812">Transmembrane</keyword>
<feature type="region of interest" description="Disordered" evidence="1">
    <location>
        <begin position="1"/>
        <end position="93"/>
    </location>
</feature>
<feature type="compositionally biased region" description="Basic and acidic residues" evidence="1">
    <location>
        <begin position="687"/>
        <end position="701"/>
    </location>
</feature>
<accession>A0AAN7C9Y7</accession>
<dbReference type="EMBL" id="MU860109">
    <property type="protein sequence ID" value="KAK4238108.1"/>
    <property type="molecule type" value="Genomic_DNA"/>
</dbReference>
<feature type="compositionally biased region" description="Polar residues" evidence="1">
    <location>
        <begin position="214"/>
        <end position="226"/>
    </location>
</feature>
<organism evidence="3 4">
    <name type="scientific">Achaetomium macrosporum</name>
    <dbReference type="NCBI Taxonomy" id="79813"/>
    <lineage>
        <taxon>Eukaryota</taxon>
        <taxon>Fungi</taxon>
        <taxon>Dikarya</taxon>
        <taxon>Ascomycota</taxon>
        <taxon>Pezizomycotina</taxon>
        <taxon>Sordariomycetes</taxon>
        <taxon>Sordariomycetidae</taxon>
        <taxon>Sordariales</taxon>
        <taxon>Chaetomiaceae</taxon>
        <taxon>Achaetomium</taxon>
    </lineage>
</organism>